<evidence type="ECO:0008006" key="3">
    <source>
        <dbReference type="Google" id="ProtNLM"/>
    </source>
</evidence>
<sequence>CDEINLDNTPKDSSITRSTFTHAQKMRAAATFGFGRVHGLGMQVWHQSEITGNWVGNPSVSETLSCYMLSLRRRKVCGSFACHSAFLRLICSQTQKGETATSARAISSDLLKRLYDFNTQPELQEQYSYGPTPRNGFKNPTDWAGPRARLLLNLGYAIAFCGLLRVDELLKIQIHDIHPEQIDGRTKLTLHLPMRKTSQFGGM</sequence>
<dbReference type="GO" id="GO:0006310">
    <property type="term" value="P:DNA recombination"/>
    <property type="evidence" value="ECO:0007669"/>
    <property type="project" value="InterPro"/>
</dbReference>
<name>A0AA38U8L0_9AGAR</name>
<accession>A0AA38U8L0</accession>
<dbReference type="GO" id="GO:0015074">
    <property type="term" value="P:DNA integration"/>
    <property type="evidence" value="ECO:0007669"/>
    <property type="project" value="InterPro"/>
</dbReference>
<dbReference type="Gene3D" id="1.10.443.10">
    <property type="entry name" value="Intergrase catalytic core"/>
    <property type="match status" value="1"/>
</dbReference>
<gene>
    <name evidence="1" type="ORF">F5878DRAFT_545289</name>
</gene>
<dbReference type="InterPro" id="IPR013762">
    <property type="entry name" value="Integrase-like_cat_sf"/>
</dbReference>
<dbReference type="Proteomes" id="UP001163846">
    <property type="component" value="Unassembled WGS sequence"/>
</dbReference>
<dbReference type="GO" id="GO:0003677">
    <property type="term" value="F:DNA binding"/>
    <property type="evidence" value="ECO:0007669"/>
    <property type="project" value="InterPro"/>
</dbReference>
<feature type="non-terminal residue" evidence="1">
    <location>
        <position position="1"/>
    </location>
</feature>
<evidence type="ECO:0000313" key="1">
    <source>
        <dbReference type="EMBL" id="KAJ3834181.1"/>
    </source>
</evidence>
<reference evidence="1" key="1">
    <citation type="submission" date="2022-08" db="EMBL/GenBank/DDBJ databases">
        <authorList>
            <consortium name="DOE Joint Genome Institute"/>
            <person name="Min B."/>
            <person name="Riley R."/>
            <person name="Sierra-Patev S."/>
            <person name="Naranjo-Ortiz M."/>
            <person name="Looney B."/>
            <person name="Konkel Z."/>
            <person name="Slot J.C."/>
            <person name="Sakamoto Y."/>
            <person name="Steenwyk J.L."/>
            <person name="Rokas A."/>
            <person name="Carro J."/>
            <person name="Camarero S."/>
            <person name="Ferreira P."/>
            <person name="Molpeceres G."/>
            <person name="Ruiz-Duenas F.J."/>
            <person name="Serrano A."/>
            <person name="Henrissat B."/>
            <person name="Drula E."/>
            <person name="Hughes K.W."/>
            <person name="Mata J.L."/>
            <person name="Ishikawa N.K."/>
            <person name="Vargas-Isla R."/>
            <person name="Ushijima S."/>
            <person name="Smith C.A."/>
            <person name="Ahrendt S."/>
            <person name="Andreopoulos W."/>
            <person name="He G."/>
            <person name="Labutti K."/>
            <person name="Lipzen A."/>
            <person name="Ng V."/>
            <person name="Sandor L."/>
            <person name="Barry K."/>
            <person name="Martinez A.T."/>
            <person name="Xiao Y."/>
            <person name="Gibbons J.G."/>
            <person name="Terashima K."/>
            <person name="Hibbett D.S."/>
            <person name="Grigoriev I.V."/>
        </authorList>
    </citation>
    <scope>NUCLEOTIDE SEQUENCE</scope>
    <source>
        <strain evidence="1">TFB9207</strain>
    </source>
</reference>
<dbReference type="AlphaFoldDB" id="A0AA38U8L0"/>
<evidence type="ECO:0000313" key="2">
    <source>
        <dbReference type="Proteomes" id="UP001163846"/>
    </source>
</evidence>
<protein>
    <recommendedName>
        <fullName evidence="3">DNA breaking-rejoining enzyme</fullName>
    </recommendedName>
</protein>
<proteinExistence type="predicted"/>
<organism evidence="1 2">
    <name type="scientific">Lentinula raphanica</name>
    <dbReference type="NCBI Taxonomy" id="153919"/>
    <lineage>
        <taxon>Eukaryota</taxon>
        <taxon>Fungi</taxon>
        <taxon>Dikarya</taxon>
        <taxon>Basidiomycota</taxon>
        <taxon>Agaricomycotina</taxon>
        <taxon>Agaricomycetes</taxon>
        <taxon>Agaricomycetidae</taxon>
        <taxon>Agaricales</taxon>
        <taxon>Marasmiineae</taxon>
        <taxon>Omphalotaceae</taxon>
        <taxon>Lentinula</taxon>
    </lineage>
</organism>
<comment type="caution">
    <text evidence="1">The sequence shown here is derived from an EMBL/GenBank/DDBJ whole genome shotgun (WGS) entry which is preliminary data.</text>
</comment>
<dbReference type="EMBL" id="MU806568">
    <property type="protein sequence ID" value="KAJ3834181.1"/>
    <property type="molecule type" value="Genomic_DNA"/>
</dbReference>
<keyword evidence="2" id="KW-1185">Reference proteome</keyword>